<dbReference type="Pfam" id="PF06985">
    <property type="entry name" value="HET"/>
    <property type="match status" value="1"/>
</dbReference>
<proteinExistence type="predicted"/>
<accession>A0A072PGQ1</accession>
<dbReference type="PANTHER" id="PTHR33112">
    <property type="entry name" value="DOMAIN PROTEIN, PUTATIVE-RELATED"/>
    <property type="match status" value="1"/>
</dbReference>
<dbReference type="HOGENOM" id="CLU_002639_3_1_1"/>
<dbReference type="VEuPathDB" id="FungiDB:A1O9_06414"/>
<keyword evidence="3" id="KW-1185">Reference proteome</keyword>
<gene>
    <name evidence="2" type="ORF">A1O9_06414</name>
</gene>
<comment type="caution">
    <text evidence="2">The sequence shown here is derived from an EMBL/GenBank/DDBJ whole genome shotgun (WGS) entry which is preliminary data.</text>
</comment>
<name>A0A072PGQ1_9EURO</name>
<dbReference type="STRING" id="1182545.A0A072PGQ1"/>
<dbReference type="AlphaFoldDB" id="A0A072PGQ1"/>
<evidence type="ECO:0000259" key="1">
    <source>
        <dbReference type="Pfam" id="PF06985"/>
    </source>
</evidence>
<feature type="domain" description="Heterokaryon incompatibility" evidence="1">
    <location>
        <begin position="115"/>
        <end position="279"/>
    </location>
</feature>
<sequence length="655" mass="74863">MPGDLTYYPVKLECPHLWLRLEICESPSYPGDRTPDLGNRISGDTSSDSSSFRASQWLLDCLANHDQCGPGNSNKARPSRLLHVGKTWYGQGDLEVKLLDYPNITDRVTPRDPEYACLSYCWGGISDMTTTRANLYKRTLGIDWESLPKTFQHAIEFTRRMQINYLWIDALCIIQDDPEDWQREAARMGDIYSNAFFTISAMTGSNSRAGLFSKSSSGRAPVRPFYIPAEGPAHVLFRVREILPHRGMYFDDSNGYSSWTGDYQDGLFPLLRRAWVYQERLLSRRIVHFTPHELVWECKGNAHCECGQIKQGDNANSEGLLSASRIDAQKYSVIKSNMRWWHSKVEVYSKLDLTYASDKLPALSGIAAMVQQRVGGQYLAGLFAVDLWNELLWRIDDLDGGEDRWFGKSRRTRRAPEYQGPSWSWISLSGGFDGLYFPHDSDSRALETDGRYVQILEIKYTPVGLDPCGQVSSTHMVLAGFLAPCLLRYPLERADPEGGRNKSSLHYLYYVQFKKYELLIFADYPFDEPGPHHIPERTRLYCLRIGKAKWEQRDKSRDYGGRKPPRVPVWKTADLLVLRRTGADTDADTAVDGQIARQFPRRWRSEEMCTYERVGLLSGFSTLLQGSAPGQLAMMNEEADEEIFDQVERSVFRLI</sequence>
<dbReference type="Proteomes" id="UP000027920">
    <property type="component" value="Unassembled WGS sequence"/>
</dbReference>
<dbReference type="InterPro" id="IPR010730">
    <property type="entry name" value="HET"/>
</dbReference>
<evidence type="ECO:0000313" key="3">
    <source>
        <dbReference type="Proteomes" id="UP000027920"/>
    </source>
</evidence>
<protein>
    <recommendedName>
        <fullName evidence="1">Heterokaryon incompatibility domain-containing protein</fullName>
    </recommendedName>
</protein>
<dbReference type="PANTHER" id="PTHR33112:SF9">
    <property type="entry name" value="HETEROKARYON INCOMPATIBILITY DOMAIN-CONTAINING PROTEIN"/>
    <property type="match status" value="1"/>
</dbReference>
<dbReference type="RefSeq" id="XP_013261078.1">
    <property type="nucleotide sequence ID" value="XM_013405624.1"/>
</dbReference>
<organism evidence="2 3">
    <name type="scientific">Exophiala aquamarina CBS 119918</name>
    <dbReference type="NCBI Taxonomy" id="1182545"/>
    <lineage>
        <taxon>Eukaryota</taxon>
        <taxon>Fungi</taxon>
        <taxon>Dikarya</taxon>
        <taxon>Ascomycota</taxon>
        <taxon>Pezizomycotina</taxon>
        <taxon>Eurotiomycetes</taxon>
        <taxon>Chaetothyriomycetidae</taxon>
        <taxon>Chaetothyriales</taxon>
        <taxon>Herpotrichiellaceae</taxon>
        <taxon>Exophiala</taxon>
    </lineage>
</organism>
<reference evidence="2 3" key="1">
    <citation type="submission" date="2013-03" db="EMBL/GenBank/DDBJ databases">
        <title>The Genome Sequence of Exophiala aquamarina CBS 119918.</title>
        <authorList>
            <consortium name="The Broad Institute Genomics Platform"/>
            <person name="Cuomo C."/>
            <person name="de Hoog S."/>
            <person name="Gorbushina A."/>
            <person name="Walker B."/>
            <person name="Young S.K."/>
            <person name="Zeng Q."/>
            <person name="Gargeya S."/>
            <person name="Fitzgerald M."/>
            <person name="Haas B."/>
            <person name="Abouelleil A."/>
            <person name="Allen A.W."/>
            <person name="Alvarado L."/>
            <person name="Arachchi H.M."/>
            <person name="Berlin A.M."/>
            <person name="Chapman S.B."/>
            <person name="Gainer-Dewar J."/>
            <person name="Goldberg J."/>
            <person name="Griggs A."/>
            <person name="Gujja S."/>
            <person name="Hansen M."/>
            <person name="Howarth C."/>
            <person name="Imamovic A."/>
            <person name="Ireland A."/>
            <person name="Larimer J."/>
            <person name="McCowan C."/>
            <person name="Murphy C."/>
            <person name="Pearson M."/>
            <person name="Poon T.W."/>
            <person name="Priest M."/>
            <person name="Roberts A."/>
            <person name="Saif S."/>
            <person name="Shea T."/>
            <person name="Sisk P."/>
            <person name="Sykes S."/>
            <person name="Wortman J."/>
            <person name="Nusbaum C."/>
            <person name="Birren B."/>
        </authorList>
    </citation>
    <scope>NUCLEOTIDE SEQUENCE [LARGE SCALE GENOMIC DNA]</scope>
    <source>
        <strain evidence="2 3">CBS 119918</strain>
    </source>
</reference>
<dbReference type="GeneID" id="25281331"/>
<dbReference type="OrthoDB" id="5125733at2759"/>
<dbReference type="EMBL" id="AMGV01000004">
    <property type="protein sequence ID" value="KEF58488.1"/>
    <property type="molecule type" value="Genomic_DNA"/>
</dbReference>
<evidence type="ECO:0000313" key="2">
    <source>
        <dbReference type="EMBL" id="KEF58488.1"/>
    </source>
</evidence>